<dbReference type="Proteomes" id="UP000324222">
    <property type="component" value="Unassembled WGS sequence"/>
</dbReference>
<protein>
    <submittedName>
        <fullName evidence="1">Uncharacterized protein</fullName>
    </submittedName>
</protein>
<keyword evidence="2" id="KW-1185">Reference proteome</keyword>
<gene>
    <name evidence="1" type="ORF">E2C01_054605</name>
</gene>
<dbReference type="EMBL" id="VSRR010017654">
    <property type="protein sequence ID" value="MPC60556.1"/>
    <property type="molecule type" value="Genomic_DNA"/>
</dbReference>
<reference evidence="1 2" key="1">
    <citation type="submission" date="2019-05" db="EMBL/GenBank/DDBJ databases">
        <title>Another draft genome of Portunus trituberculatus and its Hox gene families provides insights of decapod evolution.</title>
        <authorList>
            <person name="Jeong J.-H."/>
            <person name="Song I."/>
            <person name="Kim S."/>
            <person name="Choi T."/>
            <person name="Kim D."/>
            <person name="Ryu S."/>
            <person name="Kim W."/>
        </authorList>
    </citation>
    <scope>NUCLEOTIDE SEQUENCE [LARGE SCALE GENOMIC DNA]</scope>
    <source>
        <tissue evidence="1">Muscle</tissue>
    </source>
</reference>
<evidence type="ECO:0000313" key="1">
    <source>
        <dbReference type="EMBL" id="MPC60556.1"/>
    </source>
</evidence>
<comment type="caution">
    <text evidence="1">The sequence shown here is derived from an EMBL/GenBank/DDBJ whole genome shotgun (WGS) entry which is preliminary data.</text>
</comment>
<organism evidence="1 2">
    <name type="scientific">Portunus trituberculatus</name>
    <name type="common">Swimming crab</name>
    <name type="synonym">Neptunus trituberculatus</name>
    <dbReference type="NCBI Taxonomy" id="210409"/>
    <lineage>
        <taxon>Eukaryota</taxon>
        <taxon>Metazoa</taxon>
        <taxon>Ecdysozoa</taxon>
        <taxon>Arthropoda</taxon>
        <taxon>Crustacea</taxon>
        <taxon>Multicrustacea</taxon>
        <taxon>Malacostraca</taxon>
        <taxon>Eumalacostraca</taxon>
        <taxon>Eucarida</taxon>
        <taxon>Decapoda</taxon>
        <taxon>Pleocyemata</taxon>
        <taxon>Brachyura</taxon>
        <taxon>Eubrachyura</taxon>
        <taxon>Portunoidea</taxon>
        <taxon>Portunidae</taxon>
        <taxon>Portuninae</taxon>
        <taxon>Portunus</taxon>
    </lineage>
</organism>
<name>A0A5B7GSF6_PORTR</name>
<accession>A0A5B7GSF6</accession>
<evidence type="ECO:0000313" key="2">
    <source>
        <dbReference type="Proteomes" id="UP000324222"/>
    </source>
</evidence>
<dbReference type="AlphaFoldDB" id="A0A5B7GSF6"/>
<sequence length="95" mass="10642">MENTVNGDAYQVVTQSSFTGLKQPKARHNTGTSQPNHKQAYTLIRHVNQSSRICNRLLQSVSLLYNMVGEEAISLSQESYLASLSTLPIKYSYHP</sequence>
<proteinExistence type="predicted"/>